<proteinExistence type="predicted"/>
<keyword evidence="1" id="KW-0328">Glycosyltransferase</keyword>
<evidence type="ECO:0000256" key="1">
    <source>
        <dbReference type="ARBA" id="ARBA00022676"/>
    </source>
</evidence>
<dbReference type="SUPFAM" id="SSF53756">
    <property type="entry name" value="UDP-Glycosyltransferase/glycogen phosphorylase"/>
    <property type="match status" value="1"/>
</dbReference>
<protein>
    <submittedName>
        <fullName evidence="5">Glycosyltransferase family 4 protein</fullName>
    </submittedName>
</protein>
<name>A0A9X4QLN3_9BACL</name>
<feature type="domain" description="Glycosyl transferase family 1" evidence="3">
    <location>
        <begin position="197"/>
        <end position="352"/>
    </location>
</feature>
<dbReference type="EMBL" id="JAPDHZ010000002">
    <property type="protein sequence ID" value="MDG0790773.1"/>
    <property type="molecule type" value="Genomic_DNA"/>
</dbReference>
<dbReference type="CDD" id="cd03801">
    <property type="entry name" value="GT4_PimA-like"/>
    <property type="match status" value="1"/>
</dbReference>
<dbReference type="Proteomes" id="UP001153387">
    <property type="component" value="Unassembled WGS sequence"/>
</dbReference>
<evidence type="ECO:0000313" key="5">
    <source>
        <dbReference type="EMBL" id="MDG0790773.1"/>
    </source>
</evidence>
<dbReference type="Gene3D" id="3.40.50.2000">
    <property type="entry name" value="Glycogen Phosphorylase B"/>
    <property type="match status" value="2"/>
</dbReference>
<dbReference type="Pfam" id="PF00534">
    <property type="entry name" value="Glycos_transf_1"/>
    <property type="match status" value="1"/>
</dbReference>
<dbReference type="PANTHER" id="PTHR12526">
    <property type="entry name" value="GLYCOSYLTRANSFERASE"/>
    <property type="match status" value="1"/>
</dbReference>
<dbReference type="GO" id="GO:0016757">
    <property type="term" value="F:glycosyltransferase activity"/>
    <property type="evidence" value="ECO:0007669"/>
    <property type="project" value="UniProtKB-KW"/>
</dbReference>
<dbReference type="Pfam" id="PF13439">
    <property type="entry name" value="Glyco_transf_4"/>
    <property type="match status" value="1"/>
</dbReference>
<evidence type="ECO:0000256" key="2">
    <source>
        <dbReference type="ARBA" id="ARBA00022679"/>
    </source>
</evidence>
<dbReference type="InterPro" id="IPR001296">
    <property type="entry name" value="Glyco_trans_1"/>
</dbReference>
<evidence type="ECO:0000313" key="6">
    <source>
        <dbReference type="Proteomes" id="UP001153387"/>
    </source>
</evidence>
<evidence type="ECO:0000259" key="3">
    <source>
        <dbReference type="Pfam" id="PF00534"/>
    </source>
</evidence>
<evidence type="ECO:0000259" key="4">
    <source>
        <dbReference type="Pfam" id="PF13439"/>
    </source>
</evidence>
<gene>
    <name evidence="5" type="ORF">OMP38_07795</name>
</gene>
<keyword evidence="6" id="KW-1185">Reference proteome</keyword>
<dbReference type="AlphaFoldDB" id="A0A9X4QLN3"/>
<keyword evidence="2" id="KW-0808">Transferase</keyword>
<dbReference type="InterPro" id="IPR028098">
    <property type="entry name" value="Glyco_trans_4-like_N"/>
</dbReference>
<dbReference type="PANTHER" id="PTHR12526:SF510">
    <property type="entry name" value="D-INOSITOL 3-PHOSPHATE GLYCOSYLTRANSFERASE"/>
    <property type="match status" value="1"/>
</dbReference>
<comment type="caution">
    <text evidence="5">The sequence shown here is derived from an EMBL/GenBank/DDBJ whole genome shotgun (WGS) entry which is preliminary data.</text>
</comment>
<feature type="domain" description="Glycosyltransferase subfamily 4-like N-terminal" evidence="4">
    <location>
        <begin position="15"/>
        <end position="188"/>
    </location>
</feature>
<dbReference type="RefSeq" id="WP_277564568.1">
    <property type="nucleotide sequence ID" value="NZ_JAPDHZ010000002.1"/>
</dbReference>
<reference evidence="5 6" key="1">
    <citation type="submission" date="2022-10" db="EMBL/GenBank/DDBJ databases">
        <title>Comparative genomic analysis of Cohnella hashimotonis sp. nov., isolated from the International Space Station.</title>
        <authorList>
            <person name="Simpson A."/>
            <person name="Venkateswaran K."/>
        </authorList>
    </citation>
    <scope>NUCLEOTIDE SEQUENCE [LARGE SCALE GENOMIC DNA]</scope>
    <source>
        <strain evidence="5 6">DSM 18997</strain>
    </source>
</reference>
<organism evidence="5 6">
    <name type="scientific">Cohnella ginsengisoli</name>
    <dbReference type="NCBI Taxonomy" id="425004"/>
    <lineage>
        <taxon>Bacteria</taxon>
        <taxon>Bacillati</taxon>
        <taxon>Bacillota</taxon>
        <taxon>Bacilli</taxon>
        <taxon>Bacillales</taxon>
        <taxon>Paenibacillaceae</taxon>
        <taxon>Cohnella</taxon>
    </lineage>
</organism>
<sequence length="395" mass="43918">MNILTTGMGWIDHKPGGLNRYFADYSSAMTEAGHELRALVTADGDRRTAPAYVEAVPGSGDGTGTWDRMRAFRKAIGGVNRKSWVPEIYNPHFALYASLVNRGSLPRDIPIVTHFHGPWAEESMVEDKGASTVRLLRYRMKKSVESLAYRRSDRFIVLSRHFAEILERDYGIPEERIVRIPGAVDVSRFRPAGDVRQVREELGIGEGRRVLFCVRRLVRRMGIDRLIQAMAAVSAEHPEAVLIIAGDGSMRSELEALSGKLGLAGKVIFTGRLSNEKLVKWYQAADCSVVPTVTLEGFGLVTVESLACGTPVMGTPNGGTREILSPFEPSLLFEDDSAEAMAKSIKRWLGGQNHLPSRELCRRHVLEHYTWTEVAGRVTAVFEAAIESRRRRSAR</sequence>
<accession>A0A9X4QLN3</accession>